<dbReference type="Proteomes" id="UP000055060">
    <property type="component" value="Unassembled WGS sequence"/>
</dbReference>
<gene>
    <name evidence="2" type="ORF">LARV_00522</name>
</gene>
<keyword evidence="3" id="KW-1185">Reference proteome</keyword>
<dbReference type="AlphaFoldDB" id="A0A0S7BFI6"/>
<evidence type="ECO:0000313" key="2">
    <source>
        <dbReference type="EMBL" id="GAP12786.1"/>
    </source>
</evidence>
<name>A0A0S7BFI6_9CHLR</name>
<dbReference type="Pfam" id="PF21805">
    <property type="entry name" value="Imm5_like"/>
    <property type="match status" value="1"/>
</dbReference>
<protein>
    <recommendedName>
        <fullName evidence="1">Imm-5-like domain-containing protein</fullName>
    </recommendedName>
</protein>
<evidence type="ECO:0000259" key="1">
    <source>
        <dbReference type="Pfam" id="PF21805"/>
    </source>
</evidence>
<dbReference type="STRING" id="360412.LARV_00522"/>
<evidence type="ECO:0000313" key="3">
    <source>
        <dbReference type="Proteomes" id="UP000055060"/>
    </source>
</evidence>
<dbReference type="InterPro" id="IPR048667">
    <property type="entry name" value="Imm5-like"/>
</dbReference>
<sequence>MLSFFKRAVPCPLAFPTSGVAFFRIINHLAAIKMADKSYFPLSLDTLRILAGWAADCADRALPLFERHAPTDPRPRAALSGIRAFAAGGKRTALLRTLALAALAAAREVNDPAAAAAARAAGFAAASAYTHPLADVQQTKHILGPAAYAALAPELAGGGDAAIGEAEVHRAIEQVPAEVRELLLQMPARQPGKSRLEGLLYALDKGIRAPSLPREA</sequence>
<reference evidence="2" key="1">
    <citation type="submission" date="2015-07" db="EMBL/GenBank/DDBJ databases">
        <title>Draft Genome Sequences of Anaerolinea thermolimosa IMO-1, Bellilinea caldifistulae GOMI-1, Leptolinea tardivitalis YMTK-2, Levilinea saccharolytica KIBI-1,Longilinea arvoryzae KOME-1, Previously Described as Members of the Anaerolineaceae (Chloroflexi).</title>
        <authorList>
            <person name="Sekiguchi Y."/>
            <person name="Ohashi A."/>
            <person name="Matsuura N."/>
            <person name="Tourlousse M.D."/>
        </authorList>
    </citation>
    <scope>NUCLEOTIDE SEQUENCE [LARGE SCALE GENOMIC DNA]</scope>
    <source>
        <strain evidence="2">KOME-1</strain>
    </source>
</reference>
<accession>A0A0S7BFI6</accession>
<proteinExistence type="predicted"/>
<organism evidence="2">
    <name type="scientific">Longilinea arvoryzae</name>
    <dbReference type="NCBI Taxonomy" id="360412"/>
    <lineage>
        <taxon>Bacteria</taxon>
        <taxon>Bacillati</taxon>
        <taxon>Chloroflexota</taxon>
        <taxon>Anaerolineae</taxon>
        <taxon>Anaerolineales</taxon>
        <taxon>Anaerolineaceae</taxon>
        <taxon>Longilinea</taxon>
    </lineage>
</organism>
<dbReference type="EMBL" id="DF967972">
    <property type="protein sequence ID" value="GAP12786.1"/>
    <property type="molecule type" value="Genomic_DNA"/>
</dbReference>
<feature type="domain" description="Imm-5-like" evidence="1">
    <location>
        <begin position="47"/>
        <end position="177"/>
    </location>
</feature>